<keyword evidence="3" id="KW-1185">Reference proteome</keyword>
<proteinExistence type="predicted"/>
<dbReference type="STRING" id="999630.TUZN_1068"/>
<gene>
    <name evidence="2" type="ordered locus">TUZN_1068</name>
</gene>
<keyword evidence="1" id="KW-1133">Transmembrane helix</keyword>
<evidence type="ECO:0000256" key="1">
    <source>
        <dbReference type="SAM" id="Phobius"/>
    </source>
</evidence>
<accession>F2L6F2</accession>
<protein>
    <submittedName>
        <fullName evidence="2">Uncharacterized protein</fullName>
    </submittedName>
</protein>
<keyword evidence="1" id="KW-0812">Transmembrane</keyword>
<dbReference type="HOGENOM" id="CLU_170083_0_0_2"/>
<dbReference type="GeneID" id="10360597"/>
<feature type="transmembrane region" description="Helical" evidence="1">
    <location>
        <begin position="45"/>
        <end position="66"/>
    </location>
</feature>
<dbReference type="Proteomes" id="UP000008138">
    <property type="component" value="Chromosome"/>
</dbReference>
<dbReference type="OrthoDB" id="385756at2157"/>
<feature type="transmembrane region" description="Helical" evidence="1">
    <location>
        <begin position="86"/>
        <end position="106"/>
    </location>
</feature>
<dbReference type="EMBL" id="CP002590">
    <property type="protein sequence ID" value="AEA12548.1"/>
    <property type="molecule type" value="Genomic_DNA"/>
</dbReference>
<name>F2L6F2_THEU7</name>
<dbReference type="KEGG" id="tuz:TUZN_1068"/>
<sequence length="114" mass="11956">MILQAAGFPSPIALAVIAGAVATMGSIVVISLAKLDRRWMGYASLVVEIALAVLFAYVVSAVYAVYSSPQLTPDAIAEGIAYQRVAAGVLSAMLFVAGVSAISYYFELSRRGHE</sequence>
<reference evidence="2 3" key="1">
    <citation type="journal article" date="2011" name="J. Bacteriol.">
        <title>Complete genome sequence of the thermoacidophilic crenarchaeon Thermoproteus uzoniensis 768-20.</title>
        <authorList>
            <person name="Mardanov A.V."/>
            <person name="Gumerov V.M."/>
            <person name="Beletsky A.V."/>
            <person name="Prokofeva M.I."/>
            <person name="Bonch-Osmolovskaya E.A."/>
            <person name="Ravin N.V."/>
            <person name="Skryabin K.G."/>
        </authorList>
    </citation>
    <scope>NUCLEOTIDE SEQUENCE [LARGE SCALE GENOMIC DNA]</scope>
    <source>
        <strain evidence="2 3">768-20</strain>
    </source>
</reference>
<dbReference type="AlphaFoldDB" id="F2L6F2"/>
<feature type="transmembrane region" description="Helical" evidence="1">
    <location>
        <begin position="12"/>
        <end position="33"/>
    </location>
</feature>
<reference key="2">
    <citation type="submission" date="2011-03" db="EMBL/GenBank/DDBJ databases">
        <title>Complete genome sequence of the thermoacidophilic crenarchaeon Thermoproteus uzoniensis 768-20.</title>
        <authorList>
            <person name="Mardanov A.V."/>
            <person name="Gumerov V.M."/>
            <person name="Beletsky A.V."/>
            <person name="Prokofeva M.I."/>
            <person name="Bonch-Osmolovskaya E.A."/>
            <person name="Ravin N.V."/>
            <person name="Skryabin K.G."/>
        </authorList>
    </citation>
    <scope>NUCLEOTIDE SEQUENCE</scope>
    <source>
        <strain>768-20</strain>
    </source>
</reference>
<keyword evidence="1" id="KW-0472">Membrane</keyword>
<dbReference type="eggNOG" id="arCOG07023">
    <property type="taxonomic scope" value="Archaea"/>
</dbReference>
<evidence type="ECO:0000313" key="3">
    <source>
        <dbReference type="Proteomes" id="UP000008138"/>
    </source>
</evidence>
<dbReference type="RefSeq" id="WP_013679884.1">
    <property type="nucleotide sequence ID" value="NC_015315.1"/>
</dbReference>
<evidence type="ECO:0000313" key="2">
    <source>
        <dbReference type="EMBL" id="AEA12548.1"/>
    </source>
</evidence>
<organism evidence="2 3">
    <name type="scientific">Thermoproteus uzoniensis (strain 768-20)</name>
    <dbReference type="NCBI Taxonomy" id="999630"/>
    <lineage>
        <taxon>Archaea</taxon>
        <taxon>Thermoproteota</taxon>
        <taxon>Thermoprotei</taxon>
        <taxon>Thermoproteales</taxon>
        <taxon>Thermoproteaceae</taxon>
        <taxon>Thermoproteus</taxon>
    </lineage>
</organism>